<sequence length="773" mass="89652">MVRTLKVSMERKTFLVRLEGESGGKWCSLTEHSRGSVFALGFEKEEVGWLIEHLTKAIELKSYMGFNRKYKGKSCVHLMEVQQPWKGLEQLKARCLQFWCPLIEYRRKGKAVQGGSFIHKHVGPLYRSFTNELEKKDRGEEALFQLGGQKGVVTIVPFSGGKVQLRRWLPRENLEVVGKFRGGWIELRGLPFHLWSEEHLKKIVKQWGMVTEIDWRTLKLFDLCKLQWSEMKTLGEVEKWVSELGRILSLTRGQVVEDGLRELDQRLKEFLLLEQLGLHDEVWFKEAVDYSFPPSSGFQQGFRSRSEPLTQEKPSSDCEAHPKVVAFRVGTQMERGFSVCPLTCCRLSGFQKRCSGKGASLSRGDVVLCKSSNVEDRASYKGRVGFDHRGIFVFTFSVIFVNFSPPFGLALPPLSPSVPVLPSLVFQSQFPMKIRAEEQILHRYLRLVGIGWSLQEVLPRWISDHWTIVLDTNPFKWGPTPFRFENMWLQHPSFKECFSTWWRSFQGNGWEGHKFMRKLQFVKAKLKDRDKAPRPDGFTIVVFQDRWDVIKEDLVRVFAEFHRSAFVQGRQILDAVRIANEIVDEKDAQERKEFSSEWNKGWVKATRGLRQGDPLSPFLFTIVADVLSRMLLRAEERKDLQTLKTLLLAFEHISGLKVNLDKSNLLASTLIRIIFLVAAKIEKLQRDFLWSRVGEGKRDHLVSWDVVCNSKVKGGLGFGKISLRNLSLLGKWLWRYLRESSALWHQEMGKEFGWEDLWWGTNLWVSNIQDYLE</sequence>
<dbReference type="AlphaFoldDB" id="A0A438C0T0"/>
<dbReference type="PANTHER" id="PTHR46890:SF1">
    <property type="entry name" value="REVERSE TRANSCRIPTASE DOMAIN-CONTAINING PROTEIN"/>
    <property type="match status" value="1"/>
</dbReference>
<dbReference type="InterPro" id="IPR052343">
    <property type="entry name" value="Retrotransposon-Effector_Assoc"/>
</dbReference>
<gene>
    <name evidence="1" type="ORF">CK203_098160</name>
</gene>
<name>A0A438C0T0_VITVI</name>
<dbReference type="EMBL" id="QGNW01002584">
    <property type="protein sequence ID" value="RVW16838.1"/>
    <property type="molecule type" value="Genomic_DNA"/>
</dbReference>
<proteinExistence type="predicted"/>
<evidence type="ECO:0000313" key="1">
    <source>
        <dbReference type="EMBL" id="RVW16838.1"/>
    </source>
</evidence>
<comment type="caution">
    <text evidence="1">The sequence shown here is derived from an EMBL/GenBank/DDBJ whole genome shotgun (WGS) entry which is preliminary data.</text>
</comment>
<organism evidence="1 2">
    <name type="scientific">Vitis vinifera</name>
    <name type="common">Grape</name>
    <dbReference type="NCBI Taxonomy" id="29760"/>
    <lineage>
        <taxon>Eukaryota</taxon>
        <taxon>Viridiplantae</taxon>
        <taxon>Streptophyta</taxon>
        <taxon>Embryophyta</taxon>
        <taxon>Tracheophyta</taxon>
        <taxon>Spermatophyta</taxon>
        <taxon>Magnoliopsida</taxon>
        <taxon>eudicotyledons</taxon>
        <taxon>Gunneridae</taxon>
        <taxon>Pentapetalae</taxon>
        <taxon>rosids</taxon>
        <taxon>Vitales</taxon>
        <taxon>Vitaceae</taxon>
        <taxon>Viteae</taxon>
        <taxon>Vitis</taxon>
    </lineage>
</organism>
<protein>
    <submittedName>
        <fullName evidence="1">Uncharacterized protein</fullName>
    </submittedName>
</protein>
<dbReference type="Proteomes" id="UP000288805">
    <property type="component" value="Unassembled WGS sequence"/>
</dbReference>
<evidence type="ECO:0000313" key="2">
    <source>
        <dbReference type="Proteomes" id="UP000288805"/>
    </source>
</evidence>
<reference evidence="1 2" key="1">
    <citation type="journal article" date="2018" name="PLoS Genet.">
        <title>Population sequencing reveals clonal diversity and ancestral inbreeding in the grapevine cultivar Chardonnay.</title>
        <authorList>
            <person name="Roach M.J."/>
            <person name="Johnson D.L."/>
            <person name="Bohlmann J."/>
            <person name="van Vuuren H.J."/>
            <person name="Jones S.J."/>
            <person name="Pretorius I.S."/>
            <person name="Schmidt S.A."/>
            <person name="Borneman A.R."/>
        </authorList>
    </citation>
    <scope>NUCLEOTIDE SEQUENCE [LARGE SCALE GENOMIC DNA]</scope>
    <source>
        <strain evidence="2">cv. Chardonnay</strain>
        <tissue evidence="1">Leaf</tissue>
    </source>
</reference>
<accession>A0A438C0T0</accession>
<dbReference type="PANTHER" id="PTHR46890">
    <property type="entry name" value="NON-LTR RETROLELEMENT REVERSE TRANSCRIPTASE-LIKE PROTEIN-RELATED"/>
    <property type="match status" value="1"/>
</dbReference>